<keyword evidence="3" id="KW-1185">Reference proteome</keyword>
<evidence type="ECO:0000313" key="3">
    <source>
        <dbReference type="Proteomes" id="UP000002613"/>
    </source>
</evidence>
<dbReference type="KEGG" id="fpl:Ferp_2377"/>
<dbReference type="Gene3D" id="3.40.50.720">
    <property type="entry name" value="NAD(P)-binding Rossmann-like Domain"/>
    <property type="match status" value="1"/>
</dbReference>
<reference evidence="2 3" key="2">
    <citation type="journal article" date="2011" name="Stand. Genomic Sci.">
        <title>Complete genome sequence of Ferroglobus placidus AEDII12DO.</title>
        <authorList>
            <person name="Anderson I."/>
            <person name="Risso C."/>
            <person name="Holmes D."/>
            <person name="Lucas S."/>
            <person name="Copeland A."/>
            <person name="Lapidus A."/>
            <person name="Cheng J.F."/>
            <person name="Bruce D."/>
            <person name="Goodwin L."/>
            <person name="Pitluck S."/>
            <person name="Saunders E."/>
            <person name="Brettin T."/>
            <person name="Detter J.C."/>
            <person name="Han C."/>
            <person name="Tapia R."/>
            <person name="Larimer F."/>
            <person name="Land M."/>
            <person name="Hauser L."/>
            <person name="Woyke T."/>
            <person name="Lovley D."/>
            <person name="Kyrpides N."/>
            <person name="Ivanova N."/>
        </authorList>
    </citation>
    <scope>NUCLEOTIDE SEQUENCE [LARGE SCALE GENOMIC DNA]</scope>
    <source>
        <strain evidence="3">DSM 10642 / AEDII12DO</strain>
    </source>
</reference>
<dbReference type="STRING" id="589924.Ferp_2377"/>
<dbReference type="Proteomes" id="UP000002613">
    <property type="component" value="Chromosome"/>
</dbReference>
<evidence type="ECO:0000259" key="1">
    <source>
        <dbReference type="Pfam" id="PF01408"/>
    </source>
</evidence>
<dbReference type="Gene3D" id="3.30.360.10">
    <property type="entry name" value="Dihydrodipicolinate Reductase, domain 2"/>
    <property type="match status" value="1"/>
</dbReference>
<name>D3S1M9_FERPA</name>
<gene>
    <name evidence="2" type="ordered locus">Ferp_2377</name>
</gene>
<proteinExistence type="predicted"/>
<dbReference type="InterPro" id="IPR000683">
    <property type="entry name" value="Gfo/Idh/MocA-like_OxRdtase_N"/>
</dbReference>
<reference evidence="3" key="1">
    <citation type="submission" date="2010-02" db="EMBL/GenBank/DDBJ databases">
        <title>Complete sequence of Ferroglobus placidus DSM 10642.</title>
        <authorList>
            <consortium name="US DOE Joint Genome Institute"/>
            <person name="Lucas S."/>
            <person name="Copeland A."/>
            <person name="Lapidus A."/>
            <person name="Cheng J.-F."/>
            <person name="Bruce D."/>
            <person name="Goodwin L."/>
            <person name="Pitluck S."/>
            <person name="Saunders E."/>
            <person name="Brettin T."/>
            <person name="Detter J.C."/>
            <person name="Han C."/>
            <person name="Tapia R."/>
            <person name="Larimer F."/>
            <person name="Land M."/>
            <person name="Hauser L."/>
            <person name="Kyrpides N."/>
            <person name="Ivanova N."/>
            <person name="Holmes D."/>
            <person name="Lovley D."/>
            <person name="Kyrpides N."/>
            <person name="Anderson I.J."/>
            <person name="Woyke T."/>
        </authorList>
    </citation>
    <scope>NUCLEOTIDE SEQUENCE [LARGE SCALE GENOMIC DNA]</scope>
    <source>
        <strain evidence="3">DSM 10642 / AEDII12DO</strain>
    </source>
</reference>
<dbReference type="PaxDb" id="589924-Ferp_2377"/>
<dbReference type="eggNOG" id="arCOG01622">
    <property type="taxonomic scope" value="Archaea"/>
</dbReference>
<dbReference type="InterPro" id="IPR036291">
    <property type="entry name" value="NAD(P)-bd_dom_sf"/>
</dbReference>
<dbReference type="InterPro" id="IPR051450">
    <property type="entry name" value="Gfo/Idh/MocA_Oxidoreductases"/>
</dbReference>
<dbReference type="PANTHER" id="PTHR43377">
    <property type="entry name" value="BILIVERDIN REDUCTASE A"/>
    <property type="match status" value="1"/>
</dbReference>
<dbReference type="Pfam" id="PF01408">
    <property type="entry name" value="GFO_IDH_MocA"/>
    <property type="match status" value="1"/>
</dbReference>
<organism evidence="2 3">
    <name type="scientific">Ferroglobus placidus (strain DSM 10642 / AEDII12DO)</name>
    <dbReference type="NCBI Taxonomy" id="589924"/>
    <lineage>
        <taxon>Archaea</taxon>
        <taxon>Methanobacteriati</taxon>
        <taxon>Methanobacteriota</taxon>
        <taxon>Archaeoglobi</taxon>
        <taxon>Archaeoglobales</taxon>
        <taxon>Archaeoglobaceae</taxon>
        <taxon>Ferroglobus</taxon>
    </lineage>
</organism>
<protein>
    <submittedName>
        <fullName evidence="2">Oxidoreductase domain protein</fullName>
    </submittedName>
</protein>
<feature type="domain" description="Gfo/Idh/MocA-like oxidoreductase N-terminal" evidence="1">
    <location>
        <begin position="3"/>
        <end position="120"/>
    </location>
</feature>
<dbReference type="PANTHER" id="PTHR43377:SF1">
    <property type="entry name" value="BILIVERDIN REDUCTASE A"/>
    <property type="match status" value="1"/>
</dbReference>
<sequence length="307" mass="35122">MIFGVLGVGVMGKNHVRVLNEIKKVDEVVIYDAKDERVKEVSKEFEVTPAASFEEFLSYCDAISICTPTSQHYEHIARCLKNGRRDKSIFVEKPIASCYKEGLGILKLIKGKELVFGVGHIERFNPIIREICDLDVEIEYVDIKRHNPSSSRVTDTTVVEDLMIHDIDIVFNVLLPNKDFRLSASGNKNIMHILAKFDDTVVSLSASRISSKKIRKIHIENHNLTIEGDYMDQELYIFRGPQIYRTVNEKYVQENVMEKVLINKVEPLKVELKSFVDCVNSGEDFSVTAEQAVNNLRICELIWKKAR</sequence>
<dbReference type="HOGENOM" id="CLU_023194_10_0_2"/>
<dbReference type="GO" id="GO:0000166">
    <property type="term" value="F:nucleotide binding"/>
    <property type="evidence" value="ECO:0007669"/>
    <property type="project" value="InterPro"/>
</dbReference>
<dbReference type="EMBL" id="CP001899">
    <property type="protein sequence ID" value="ADC66493.1"/>
    <property type="molecule type" value="Genomic_DNA"/>
</dbReference>
<evidence type="ECO:0000313" key="2">
    <source>
        <dbReference type="EMBL" id="ADC66493.1"/>
    </source>
</evidence>
<accession>D3S1M9</accession>
<dbReference type="SUPFAM" id="SSF51735">
    <property type="entry name" value="NAD(P)-binding Rossmann-fold domains"/>
    <property type="match status" value="1"/>
</dbReference>
<dbReference type="AlphaFoldDB" id="D3S1M9"/>